<dbReference type="Proteomes" id="UP000325672">
    <property type="component" value="Unassembled WGS sequence"/>
</dbReference>
<protein>
    <submittedName>
        <fullName evidence="1">Uncharacterized protein</fullName>
    </submittedName>
</protein>
<dbReference type="RefSeq" id="XP_031912941.1">
    <property type="nucleotide sequence ID" value="XM_032054737.1"/>
</dbReference>
<proteinExistence type="predicted"/>
<dbReference type="GeneID" id="43638947"/>
<sequence>MGYTQRIRGPQGPDVQACIFPGATGGKTANRSGNPGISMTTTRYTGGNGQLMITKTLARPGTCGH</sequence>
<name>A0A5N6SQA8_ASPPS</name>
<keyword evidence="2" id="KW-1185">Reference proteome</keyword>
<reference evidence="1 2" key="1">
    <citation type="submission" date="2019-04" db="EMBL/GenBank/DDBJ databases">
        <title>Friends and foes A comparative genomics study of 23 Aspergillus species from section Flavi.</title>
        <authorList>
            <consortium name="DOE Joint Genome Institute"/>
            <person name="Kjaerbolling I."/>
            <person name="Vesth T."/>
            <person name="Frisvad J.C."/>
            <person name="Nybo J.L."/>
            <person name="Theobald S."/>
            <person name="Kildgaard S."/>
            <person name="Isbrandt T."/>
            <person name="Kuo A."/>
            <person name="Sato A."/>
            <person name="Lyhne E.K."/>
            <person name="Kogle M.E."/>
            <person name="Wiebenga A."/>
            <person name="Kun R.S."/>
            <person name="Lubbers R.J."/>
            <person name="Makela M.R."/>
            <person name="Barry K."/>
            <person name="Chovatia M."/>
            <person name="Clum A."/>
            <person name="Daum C."/>
            <person name="Haridas S."/>
            <person name="He G."/>
            <person name="LaButti K."/>
            <person name="Lipzen A."/>
            <person name="Mondo S."/>
            <person name="Riley R."/>
            <person name="Salamov A."/>
            <person name="Simmons B.A."/>
            <person name="Magnuson J.K."/>
            <person name="Henrissat B."/>
            <person name="Mortensen U.H."/>
            <person name="Larsen T.O."/>
            <person name="Devries R.P."/>
            <person name="Grigoriev I.V."/>
            <person name="Machida M."/>
            <person name="Baker S.E."/>
            <person name="Andersen M.R."/>
        </authorList>
    </citation>
    <scope>NUCLEOTIDE SEQUENCE [LARGE SCALE GENOMIC DNA]</scope>
    <source>
        <strain evidence="1 2">CBS 117625</strain>
    </source>
</reference>
<dbReference type="EMBL" id="ML743581">
    <property type="protein sequence ID" value="KAE8136878.1"/>
    <property type="molecule type" value="Genomic_DNA"/>
</dbReference>
<evidence type="ECO:0000313" key="2">
    <source>
        <dbReference type="Proteomes" id="UP000325672"/>
    </source>
</evidence>
<accession>A0A5N6SQA8</accession>
<organism evidence="1 2">
    <name type="scientific">Aspergillus pseudotamarii</name>
    <dbReference type="NCBI Taxonomy" id="132259"/>
    <lineage>
        <taxon>Eukaryota</taxon>
        <taxon>Fungi</taxon>
        <taxon>Dikarya</taxon>
        <taxon>Ascomycota</taxon>
        <taxon>Pezizomycotina</taxon>
        <taxon>Eurotiomycetes</taxon>
        <taxon>Eurotiomycetidae</taxon>
        <taxon>Eurotiales</taxon>
        <taxon>Aspergillaceae</taxon>
        <taxon>Aspergillus</taxon>
        <taxon>Aspergillus subgen. Circumdati</taxon>
    </lineage>
</organism>
<gene>
    <name evidence="1" type="ORF">BDV38DRAFT_248532</name>
</gene>
<dbReference type="AlphaFoldDB" id="A0A5N6SQA8"/>
<evidence type="ECO:0000313" key="1">
    <source>
        <dbReference type="EMBL" id="KAE8136878.1"/>
    </source>
</evidence>